<keyword evidence="15" id="KW-1185">Reference proteome</keyword>
<evidence type="ECO:0000313" key="14">
    <source>
        <dbReference type="EMBL" id="PAR22582.1"/>
    </source>
</evidence>
<evidence type="ECO:0000256" key="8">
    <source>
        <dbReference type="ARBA" id="ARBA00023114"/>
    </source>
</evidence>
<sequence>MKKTLLALAVAGLATSAQASVQLYKGDTSSVSVKGEIATYLYTKDVDHKDPAKADEKTDADVNAWAKVQFDFSHQVTDTLVAGGTFEIQSGTGYDGNNNDAEFDDVAAYLKGDFGTLGLGEIGDVSDSNNAVSKTDILNELDTGYLPVSASDSKGHGVSYTKKFDALTFVVDAYTESSKDKDNQYGVSLDYAADIFSVGAMYQYWGEEKGVYKDKSSAALSADVKLGSFTLATAYNVVQADKVEDEKNLTVSAIYAATDAVSLYGVAGFQDDGSSKDGKGFVLGASYAASNLLTVFTEVSSLDDHDTKDTTEILLGAYFDF</sequence>
<evidence type="ECO:0000256" key="11">
    <source>
        <dbReference type="SAM" id="SignalP"/>
    </source>
</evidence>
<keyword evidence="8" id="KW-0626">Porin</keyword>
<keyword evidence="10" id="KW-0998">Cell outer membrane</keyword>
<comment type="caution">
    <text evidence="14">The sequence shown here is derived from an EMBL/GenBank/DDBJ whole genome shotgun (WGS) entry which is preliminary data.</text>
</comment>
<evidence type="ECO:0000259" key="12">
    <source>
        <dbReference type="Pfam" id="PF13609"/>
    </source>
</evidence>
<dbReference type="Proteomes" id="UP000216173">
    <property type="component" value="Unassembled WGS sequence"/>
</dbReference>
<feature type="chain" id="PRO_5012222119" evidence="11">
    <location>
        <begin position="20"/>
        <end position="321"/>
    </location>
</feature>
<evidence type="ECO:0000256" key="6">
    <source>
        <dbReference type="ARBA" id="ARBA00022729"/>
    </source>
</evidence>
<feature type="domain" description="Porin" evidence="12">
    <location>
        <begin position="7"/>
        <end position="304"/>
    </location>
</feature>
<evidence type="ECO:0000256" key="7">
    <source>
        <dbReference type="ARBA" id="ARBA00023065"/>
    </source>
</evidence>
<evidence type="ECO:0000313" key="16">
    <source>
        <dbReference type="Proteomes" id="UP000216173"/>
    </source>
</evidence>
<dbReference type="Gene3D" id="2.40.160.10">
    <property type="entry name" value="Porin"/>
    <property type="match status" value="1"/>
</dbReference>
<accession>A0A271VWQ9</accession>
<evidence type="ECO:0000256" key="2">
    <source>
        <dbReference type="ARBA" id="ARBA00011233"/>
    </source>
</evidence>
<dbReference type="AlphaFoldDB" id="A0A271VWQ9"/>
<dbReference type="InterPro" id="IPR023614">
    <property type="entry name" value="Porin_dom_sf"/>
</dbReference>
<evidence type="ECO:0000313" key="15">
    <source>
        <dbReference type="Proteomes" id="UP000027331"/>
    </source>
</evidence>
<proteinExistence type="predicted"/>
<evidence type="ECO:0000256" key="5">
    <source>
        <dbReference type="ARBA" id="ARBA00022692"/>
    </source>
</evidence>
<comment type="subunit">
    <text evidence="2">Homotrimer.</text>
</comment>
<feature type="signal peptide" evidence="11">
    <location>
        <begin position="1"/>
        <end position="19"/>
    </location>
</feature>
<dbReference type="SUPFAM" id="SSF56935">
    <property type="entry name" value="Porins"/>
    <property type="match status" value="1"/>
</dbReference>
<reference evidence="16" key="2">
    <citation type="submission" date="2017-07" db="EMBL/GenBank/DDBJ databases">
        <authorList>
            <person name="Boucher Y."/>
            <person name="Orata F.D."/>
        </authorList>
    </citation>
    <scope>NUCLEOTIDE SEQUENCE [LARGE SCALE GENOMIC DNA]</scope>
    <source>
        <strain evidence="16">OYP9E10</strain>
    </source>
</reference>
<dbReference type="GO" id="GO:0015288">
    <property type="term" value="F:porin activity"/>
    <property type="evidence" value="ECO:0007669"/>
    <property type="project" value="UniProtKB-KW"/>
</dbReference>
<keyword evidence="3" id="KW-0813">Transport</keyword>
<dbReference type="Pfam" id="PF13609">
    <property type="entry name" value="Porin_4"/>
    <property type="match status" value="1"/>
</dbReference>
<dbReference type="PANTHER" id="PTHR34501:SF9">
    <property type="entry name" value="MAJOR OUTER MEMBRANE PROTEIN P.IA"/>
    <property type="match status" value="1"/>
</dbReference>
<evidence type="ECO:0000256" key="4">
    <source>
        <dbReference type="ARBA" id="ARBA00022452"/>
    </source>
</evidence>
<dbReference type="GO" id="GO:0009279">
    <property type="term" value="C:cell outer membrane"/>
    <property type="evidence" value="ECO:0007669"/>
    <property type="project" value="UniProtKB-SubCell"/>
</dbReference>
<evidence type="ECO:0000256" key="9">
    <source>
        <dbReference type="ARBA" id="ARBA00023136"/>
    </source>
</evidence>
<dbReference type="InterPro" id="IPR050298">
    <property type="entry name" value="Gram-neg_bact_OMP"/>
</dbReference>
<evidence type="ECO:0000256" key="10">
    <source>
        <dbReference type="ARBA" id="ARBA00023237"/>
    </source>
</evidence>
<dbReference type="GO" id="GO:0046930">
    <property type="term" value="C:pore complex"/>
    <property type="evidence" value="ECO:0007669"/>
    <property type="project" value="UniProtKB-KW"/>
</dbReference>
<protein>
    <submittedName>
        <fullName evidence="14">Porin</fullName>
    </submittedName>
</protein>
<keyword evidence="9" id="KW-0472">Membrane</keyword>
<evidence type="ECO:0000256" key="3">
    <source>
        <dbReference type="ARBA" id="ARBA00022448"/>
    </source>
</evidence>
<keyword evidence="6 11" id="KW-0732">Signal</keyword>
<dbReference type="EMBL" id="JJMN01000045">
    <property type="protein sequence ID" value="KDO14637.1"/>
    <property type="molecule type" value="Genomic_DNA"/>
</dbReference>
<dbReference type="RefSeq" id="WP_055044438.1">
    <property type="nucleotide sequence ID" value="NZ_LBGR01000012.1"/>
</dbReference>
<dbReference type="PANTHER" id="PTHR34501">
    <property type="entry name" value="PROTEIN YDDL-RELATED"/>
    <property type="match status" value="1"/>
</dbReference>
<organism evidence="14 16">
    <name type="scientific">Vibrio metoecus</name>
    <dbReference type="NCBI Taxonomy" id="1481663"/>
    <lineage>
        <taxon>Bacteria</taxon>
        <taxon>Pseudomonadati</taxon>
        <taxon>Pseudomonadota</taxon>
        <taxon>Gammaproteobacteria</taxon>
        <taxon>Vibrionales</taxon>
        <taxon>Vibrionaceae</taxon>
        <taxon>Vibrio</taxon>
    </lineage>
</organism>
<evidence type="ECO:0000256" key="1">
    <source>
        <dbReference type="ARBA" id="ARBA00004571"/>
    </source>
</evidence>
<keyword evidence="5" id="KW-0812">Transmembrane</keyword>
<keyword evidence="4" id="KW-1134">Transmembrane beta strand</keyword>
<reference evidence="14" key="3">
    <citation type="submission" date="2017-07" db="EMBL/GenBank/DDBJ databases">
        <authorList>
            <person name="Sun Z.S."/>
            <person name="Albrecht U."/>
            <person name="Echele G."/>
            <person name="Lee C.C."/>
        </authorList>
    </citation>
    <scope>NUCLEOTIDE SEQUENCE [LARGE SCALE GENOMIC DNA]</scope>
    <source>
        <strain evidence="14">OYP9E10</strain>
    </source>
</reference>
<dbReference type="Proteomes" id="UP000027331">
    <property type="component" value="Unassembled WGS sequence"/>
</dbReference>
<reference evidence="13 15" key="1">
    <citation type="submission" date="2014-04" db="EMBL/GenBank/DDBJ databases">
        <title>Vibrio metecus sp. nov., a close relative of Vibrio cholerae isolated from coastal brackish ponds and clinical specimens.</title>
        <authorList>
            <person name="Kirchberger P.C."/>
            <person name="Turnsek M."/>
            <person name="Hunt D.E."/>
            <person name="Haley B.J."/>
            <person name="Colwell R."/>
            <person name="Polz M.F."/>
            <person name="Tarr C.L."/>
            <person name="Boucher Y."/>
        </authorList>
    </citation>
    <scope>NUCLEOTIDE SEQUENCE [LARGE SCALE GENOMIC DNA]</scope>
    <source>
        <strain evidence="13">OP3H</strain>
        <strain evidence="15">PPCK-2014</strain>
    </source>
</reference>
<dbReference type="EMBL" id="NMSH01000002">
    <property type="protein sequence ID" value="PAR22582.1"/>
    <property type="molecule type" value="Genomic_DNA"/>
</dbReference>
<name>A0A271VWQ9_VIBMT</name>
<keyword evidence="7" id="KW-0406">Ion transport</keyword>
<comment type="subcellular location">
    <subcellularLocation>
        <location evidence="1">Cell outer membrane</location>
        <topology evidence="1">Multi-pass membrane protein</topology>
    </subcellularLocation>
</comment>
<dbReference type="InterPro" id="IPR033900">
    <property type="entry name" value="Gram_neg_porin_domain"/>
</dbReference>
<gene>
    <name evidence="14" type="ORF">CGU03_01960</name>
    <name evidence="13" type="ORF">DP83_07505</name>
</gene>
<dbReference type="GO" id="GO:0006811">
    <property type="term" value="P:monoatomic ion transport"/>
    <property type="evidence" value="ECO:0007669"/>
    <property type="project" value="UniProtKB-KW"/>
</dbReference>
<evidence type="ECO:0000313" key="13">
    <source>
        <dbReference type="EMBL" id="KDO14637.1"/>
    </source>
</evidence>